<reference evidence="4" key="1">
    <citation type="submission" date="2011-05" db="EMBL/GenBank/DDBJ databases">
        <title>Complete sequence of Desulfotomaculum ruminis DSM 2154.</title>
        <authorList>
            <person name="Lucas S."/>
            <person name="Copeland A."/>
            <person name="Lapidus A."/>
            <person name="Cheng J.-F."/>
            <person name="Goodwin L."/>
            <person name="Pitluck S."/>
            <person name="Lu M."/>
            <person name="Detter J.C."/>
            <person name="Han C."/>
            <person name="Tapia R."/>
            <person name="Land M."/>
            <person name="Hauser L."/>
            <person name="Kyrpides N."/>
            <person name="Ivanova N."/>
            <person name="Mikhailova N."/>
            <person name="Pagani I."/>
            <person name="Stams A.J.M."/>
            <person name="Plugge C.M."/>
            <person name="Muyzer G."/>
            <person name="Kuever J."/>
            <person name="Parshina S.N."/>
            <person name="Ivanova A.E."/>
            <person name="Nazina T.N."/>
            <person name="Brambilla E."/>
            <person name="Spring S."/>
            <person name="Klenk H.-P."/>
            <person name="Woyke T."/>
        </authorList>
    </citation>
    <scope>NUCLEOTIDE SEQUENCE [LARGE SCALE GENOMIC DNA]</scope>
    <source>
        <strain evidence="4">ATCC 23193 / DSM 2154 / NCIB 8452 / DL</strain>
    </source>
</reference>
<dbReference type="Proteomes" id="UP000009234">
    <property type="component" value="Chromosome"/>
</dbReference>
<keyword evidence="4" id="KW-1185">Reference proteome</keyword>
<dbReference type="HOGENOM" id="CLU_162700_0_0_9"/>
<dbReference type="KEGG" id="dru:Desru_0882"/>
<keyword evidence="2" id="KW-0812">Transmembrane</keyword>
<feature type="coiled-coil region" evidence="1">
    <location>
        <begin position="41"/>
        <end position="68"/>
    </location>
</feature>
<name>F6DJU5_DESRL</name>
<dbReference type="eggNOG" id="ENOG5032ZU6">
    <property type="taxonomic scope" value="Bacteria"/>
</dbReference>
<evidence type="ECO:0000256" key="2">
    <source>
        <dbReference type="SAM" id="Phobius"/>
    </source>
</evidence>
<dbReference type="AlphaFoldDB" id="F6DJU5"/>
<organism evidence="3 4">
    <name type="scientific">Desulforamulus ruminis (strain ATCC 23193 / DSM 2154 / NCIMB 8452 / DL)</name>
    <name type="common">Desulfotomaculum ruminis</name>
    <dbReference type="NCBI Taxonomy" id="696281"/>
    <lineage>
        <taxon>Bacteria</taxon>
        <taxon>Bacillati</taxon>
        <taxon>Bacillota</taxon>
        <taxon>Clostridia</taxon>
        <taxon>Eubacteriales</taxon>
        <taxon>Peptococcaceae</taxon>
        <taxon>Desulforamulus</taxon>
    </lineage>
</organism>
<gene>
    <name evidence="3" type="ordered locus">Desru_0882</name>
</gene>
<keyword evidence="2" id="KW-1133">Transmembrane helix</keyword>
<protein>
    <recommendedName>
        <fullName evidence="5">50S ribosomal protein L9</fullName>
    </recommendedName>
</protein>
<dbReference type="OrthoDB" id="2887044at2"/>
<keyword evidence="2" id="KW-0472">Membrane</keyword>
<sequence length="71" mass="7943">MFTRTDFWIGLGVGLVAGILGYKTFTENKEKFSNLVPVPKEEAGDIQLEELMKQKERLEDLIAEKQVAAAS</sequence>
<accession>F6DJU5</accession>
<evidence type="ECO:0008006" key="5">
    <source>
        <dbReference type="Google" id="ProtNLM"/>
    </source>
</evidence>
<keyword evidence="1" id="KW-0175">Coiled coil</keyword>
<dbReference type="STRING" id="696281.Desru_0882"/>
<dbReference type="RefSeq" id="WP_013840930.1">
    <property type="nucleotide sequence ID" value="NC_015589.1"/>
</dbReference>
<evidence type="ECO:0000313" key="4">
    <source>
        <dbReference type="Proteomes" id="UP000009234"/>
    </source>
</evidence>
<dbReference type="EMBL" id="CP002780">
    <property type="protein sequence ID" value="AEG59159.1"/>
    <property type="molecule type" value="Genomic_DNA"/>
</dbReference>
<proteinExistence type="predicted"/>
<evidence type="ECO:0000256" key="1">
    <source>
        <dbReference type="SAM" id="Coils"/>
    </source>
</evidence>
<reference evidence="3 4" key="2">
    <citation type="journal article" date="2012" name="Stand. Genomic Sci.">
        <title>Complete genome sequence of the sulfate-reducing firmicute Desulfotomaculum ruminis type strain (DL(T)).</title>
        <authorList>
            <person name="Spring S."/>
            <person name="Visser M."/>
            <person name="Lu M."/>
            <person name="Copeland A."/>
            <person name="Lapidus A."/>
            <person name="Lucas S."/>
            <person name="Cheng J.F."/>
            <person name="Han C."/>
            <person name="Tapia R."/>
            <person name="Goodwin L.A."/>
            <person name="Pitluck S."/>
            <person name="Ivanova N."/>
            <person name="Land M."/>
            <person name="Hauser L."/>
            <person name="Larimer F."/>
            <person name="Rohde M."/>
            <person name="Goker M."/>
            <person name="Detter J.C."/>
            <person name="Kyrpides N.C."/>
            <person name="Woyke T."/>
            <person name="Schaap P.J."/>
            <person name="Plugge C.M."/>
            <person name="Muyzer G."/>
            <person name="Kuever J."/>
            <person name="Pereira I.A."/>
            <person name="Parshina S.N."/>
            <person name="Bernier-Latmani R."/>
            <person name="Stams A.J."/>
            <person name="Klenk H.P."/>
        </authorList>
    </citation>
    <scope>NUCLEOTIDE SEQUENCE [LARGE SCALE GENOMIC DNA]</scope>
    <source>
        <strain evidence="4">ATCC 23193 / DSM 2154 / NCIB 8452 / DL</strain>
    </source>
</reference>
<feature type="transmembrane region" description="Helical" evidence="2">
    <location>
        <begin position="6"/>
        <end position="25"/>
    </location>
</feature>
<evidence type="ECO:0000313" key="3">
    <source>
        <dbReference type="EMBL" id="AEG59159.1"/>
    </source>
</evidence>